<dbReference type="STRING" id="29920.A0A329RN55"/>
<dbReference type="EMBL" id="RCMG01000087">
    <property type="protein sequence ID" value="KAG2864150.1"/>
    <property type="molecule type" value="Genomic_DNA"/>
</dbReference>
<dbReference type="OrthoDB" id="167900at2759"/>
<reference evidence="8" key="3">
    <citation type="submission" date="2021-01" db="EMBL/GenBank/DDBJ databases">
        <title>Phytophthora aleatoria, a newly-described species from Pinus radiata is distinct from Phytophthora cactorum isolates based on comparative genomics.</title>
        <authorList>
            <person name="Mcdougal R."/>
            <person name="Panda P."/>
            <person name="Williams N."/>
            <person name="Studholme D.J."/>
        </authorList>
    </citation>
    <scope>NUCLEOTIDE SEQUENCE</scope>
    <source>
        <strain evidence="8">NZFS 3830</strain>
    </source>
</reference>
<dbReference type="Proteomes" id="UP000697107">
    <property type="component" value="Unassembled WGS sequence"/>
</dbReference>
<proteinExistence type="predicted"/>
<evidence type="ECO:0000256" key="1">
    <source>
        <dbReference type="SAM" id="MobiDB-lite"/>
    </source>
</evidence>
<keyword evidence="2" id="KW-0812">Transmembrane</keyword>
<evidence type="ECO:0000313" key="10">
    <source>
        <dbReference type="Proteomes" id="UP000251314"/>
    </source>
</evidence>
<evidence type="ECO:0000313" key="8">
    <source>
        <dbReference type="EMBL" id="KAG6955771.1"/>
    </source>
</evidence>
<name>A0A329RN55_9STRA</name>
<dbReference type="Proteomes" id="UP000774804">
    <property type="component" value="Unassembled WGS sequence"/>
</dbReference>
<comment type="caution">
    <text evidence="9">The sequence shown here is derived from an EMBL/GenBank/DDBJ whole genome shotgun (WGS) entry which is preliminary data.</text>
</comment>
<evidence type="ECO:0000313" key="6">
    <source>
        <dbReference type="EMBL" id="KAG2968648.1"/>
    </source>
</evidence>
<accession>A0A329RN55</accession>
<dbReference type="Proteomes" id="UP000760860">
    <property type="component" value="Unassembled WGS sequence"/>
</dbReference>
<evidence type="ECO:0000313" key="7">
    <source>
        <dbReference type="EMBL" id="KAG3212218.1"/>
    </source>
</evidence>
<feature type="compositionally biased region" description="Polar residues" evidence="1">
    <location>
        <begin position="320"/>
        <end position="339"/>
    </location>
</feature>
<dbReference type="Proteomes" id="UP000688947">
    <property type="component" value="Unassembled WGS sequence"/>
</dbReference>
<reference evidence="3" key="2">
    <citation type="submission" date="2018-10" db="EMBL/GenBank/DDBJ databases">
        <title>Effector identification in a new, highly contiguous assembly of the strawberry crown rot pathogen Phytophthora cactorum.</title>
        <authorList>
            <person name="Armitage A.D."/>
            <person name="Nellist C.F."/>
            <person name="Bates H."/>
            <person name="Vickerstaff R.J."/>
            <person name="Harrison R.J."/>
        </authorList>
    </citation>
    <scope>NUCLEOTIDE SEQUENCE</scope>
    <source>
        <strain evidence="3">15-7</strain>
        <strain evidence="5">4032</strain>
        <strain evidence="4">4040</strain>
        <strain evidence="6">P415</strain>
        <strain evidence="7">P421</strain>
    </source>
</reference>
<dbReference type="EMBL" id="RCML01000845">
    <property type="protein sequence ID" value="KAG2968648.1"/>
    <property type="molecule type" value="Genomic_DNA"/>
</dbReference>
<dbReference type="PROSITE" id="PS00018">
    <property type="entry name" value="EF_HAND_1"/>
    <property type="match status" value="1"/>
</dbReference>
<dbReference type="Proteomes" id="UP000251314">
    <property type="component" value="Unassembled WGS sequence"/>
</dbReference>
<dbReference type="EMBL" id="RCMI01000076">
    <property type="protein sequence ID" value="KAG2937520.1"/>
    <property type="molecule type" value="Genomic_DNA"/>
</dbReference>
<keyword evidence="2" id="KW-1133">Transmembrane helix</keyword>
<dbReference type="EMBL" id="RCMK01000844">
    <property type="protein sequence ID" value="KAG2910319.1"/>
    <property type="molecule type" value="Genomic_DNA"/>
</dbReference>
<feature type="region of interest" description="Disordered" evidence="1">
    <location>
        <begin position="198"/>
        <end position="479"/>
    </location>
</feature>
<dbReference type="VEuPathDB" id="FungiDB:PC110_g17795"/>
<dbReference type="InterPro" id="IPR018247">
    <property type="entry name" value="EF_Hand_1_Ca_BS"/>
</dbReference>
<organism evidence="9 10">
    <name type="scientific">Phytophthora cactorum</name>
    <dbReference type="NCBI Taxonomy" id="29920"/>
    <lineage>
        <taxon>Eukaryota</taxon>
        <taxon>Sar</taxon>
        <taxon>Stramenopiles</taxon>
        <taxon>Oomycota</taxon>
        <taxon>Peronosporomycetes</taxon>
        <taxon>Peronosporales</taxon>
        <taxon>Peronosporaceae</taxon>
        <taxon>Phytophthora</taxon>
    </lineage>
</organism>
<keyword evidence="10" id="KW-1185">Reference proteome</keyword>
<evidence type="ECO:0000313" key="4">
    <source>
        <dbReference type="EMBL" id="KAG2910319.1"/>
    </source>
</evidence>
<protein>
    <recommendedName>
        <fullName evidence="11">EF-hand domain-containing protein</fullName>
    </recommendedName>
</protein>
<gene>
    <name evidence="8" type="ORF">JG687_00010982</name>
    <name evidence="9" type="ORF">PC110_g17795</name>
    <name evidence="3" type="ORF">PC113_g4853</name>
    <name evidence="5" type="ORF">PC115_g4176</name>
    <name evidence="4" type="ORF">PC117_g19437</name>
    <name evidence="6" type="ORF">PC118_g17893</name>
    <name evidence="7" type="ORF">PC129_g16822</name>
</gene>
<evidence type="ECO:0000313" key="9">
    <source>
        <dbReference type="EMBL" id="RAW25791.1"/>
    </source>
</evidence>
<dbReference type="AlphaFoldDB" id="A0A329RN55"/>
<dbReference type="EMBL" id="JAENGZ010000649">
    <property type="protein sequence ID" value="KAG6955771.1"/>
    <property type="molecule type" value="Genomic_DNA"/>
</dbReference>
<keyword evidence="2" id="KW-0472">Membrane</keyword>
<evidence type="ECO:0000256" key="2">
    <source>
        <dbReference type="SAM" id="Phobius"/>
    </source>
</evidence>
<sequence>MMEGEPGTPARLPDEETAFIGRKVEAPKRQQRLQQQRAQKKRLAVLTVSAVTVLAIGTVCVFLPSTTSDEVKTAVSQAMASDPAGATSATAIVPSFSIYDEDGDGKVTLGEYLDRLAINRDAALQRVDESSLNDTDRDRITDLLREDFDKHSDCVARIAQQHDDKVMTEQNFDEVYKKITTEYCPLKDDRISDSYQAKEIAPGQDNPIEVDPESSEAEANAGDKSAASEGSSASSSSQSSSEAEWNPEKPVAPPRPVTTNEEPKTKEGITGSQSSDEKPWRPNFPTEPPIPSRSDDNTWNPHDPTDPPVPSKSSPPDNTPEWNPTVPTNPPSVASQSNDFPIREGSSMESASKPKGVGTAKWNPEFPMDPPKQQNNEFQPDNSKDKYTTESSSKGAVEESQPARAYNTYTGADTGAYNAYTGAQTTTYGEGFGTESSPEVAEPQDGKEKRMSRGYGNGKAAGSEKNKPKLRGMANVIVP</sequence>
<dbReference type="EMBL" id="MJFZ01000711">
    <property type="protein sequence ID" value="RAW25791.1"/>
    <property type="molecule type" value="Genomic_DNA"/>
</dbReference>
<evidence type="ECO:0000313" key="5">
    <source>
        <dbReference type="EMBL" id="KAG2937520.1"/>
    </source>
</evidence>
<reference evidence="9 10" key="1">
    <citation type="submission" date="2018-01" db="EMBL/GenBank/DDBJ databases">
        <title>Draft genome of the strawberry crown rot pathogen Phytophthora cactorum.</title>
        <authorList>
            <person name="Armitage A.D."/>
            <person name="Lysoe E."/>
            <person name="Nellist C.F."/>
            <person name="Harrison R.J."/>
            <person name="Brurberg M.B."/>
        </authorList>
    </citation>
    <scope>NUCLEOTIDE SEQUENCE [LARGE SCALE GENOMIC DNA]</scope>
    <source>
        <strain evidence="9 10">10300</strain>
    </source>
</reference>
<dbReference type="Proteomes" id="UP000735874">
    <property type="component" value="Unassembled WGS sequence"/>
</dbReference>
<evidence type="ECO:0008006" key="11">
    <source>
        <dbReference type="Google" id="ProtNLM"/>
    </source>
</evidence>
<feature type="compositionally biased region" description="Polar residues" evidence="1">
    <location>
        <begin position="372"/>
        <end position="381"/>
    </location>
</feature>
<dbReference type="EMBL" id="RCMV01000864">
    <property type="protein sequence ID" value="KAG3212218.1"/>
    <property type="molecule type" value="Genomic_DNA"/>
</dbReference>
<dbReference type="Proteomes" id="UP000736787">
    <property type="component" value="Unassembled WGS sequence"/>
</dbReference>
<feature type="compositionally biased region" description="Low complexity" evidence="1">
    <location>
        <begin position="225"/>
        <end position="244"/>
    </location>
</feature>
<feature type="transmembrane region" description="Helical" evidence="2">
    <location>
        <begin position="43"/>
        <end position="64"/>
    </location>
</feature>
<evidence type="ECO:0000313" key="3">
    <source>
        <dbReference type="EMBL" id="KAG2864150.1"/>
    </source>
</evidence>